<dbReference type="GO" id="GO:0004844">
    <property type="term" value="F:uracil DNA N-glycosylase activity"/>
    <property type="evidence" value="ECO:0007669"/>
    <property type="project" value="UniProtKB-EC"/>
</dbReference>
<keyword evidence="8" id="KW-0378">Hydrolase</keyword>
<accession>A0A381QKP0</accession>
<evidence type="ECO:0000256" key="5">
    <source>
        <dbReference type="ARBA" id="ARBA00022485"/>
    </source>
</evidence>
<dbReference type="CDD" id="cd10030">
    <property type="entry name" value="UDG-F4_TTUDGA_SPO1dp_like"/>
    <property type="match status" value="1"/>
</dbReference>
<dbReference type="NCBIfam" id="TIGR00758">
    <property type="entry name" value="UDG_fam4"/>
    <property type="match status" value="1"/>
</dbReference>
<dbReference type="Pfam" id="PF03167">
    <property type="entry name" value="UDG"/>
    <property type="match status" value="1"/>
</dbReference>
<keyword evidence="5" id="KW-0004">4Fe-4S</keyword>
<keyword evidence="7" id="KW-0227">DNA damage</keyword>
<evidence type="ECO:0000256" key="6">
    <source>
        <dbReference type="ARBA" id="ARBA00022723"/>
    </source>
</evidence>
<evidence type="ECO:0000313" key="13">
    <source>
        <dbReference type="EMBL" id="SUZ78163.1"/>
    </source>
</evidence>
<name>A0A381QKP0_9ZZZZ</name>
<dbReference type="InterPro" id="IPR051536">
    <property type="entry name" value="UDG_Type-4/5"/>
</dbReference>
<keyword evidence="9" id="KW-0408">Iron</keyword>
<evidence type="ECO:0000256" key="4">
    <source>
        <dbReference type="ARBA" id="ARBA00019403"/>
    </source>
</evidence>
<dbReference type="AlphaFoldDB" id="A0A381QKP0"/>
<comment type="catalytic activity">
    <reaction evidence="1">
        <text>Hydrolyzes single-stranded DNA or mismatched double-stranded DNA and polynucleotides, releasing free uracil.</text>
        <dbReference type="EC" id="3.2.2.27"/>
    </reaction>
</comment>
<dbReference type="SMART" id="SM00987">
    <property type="entry name" value="UreE_C"/>
    <property type="match status" value="1"/>
</dbReference>
<reference evidence="13" key="1">
    <citation type="submission" date="2018-05" db="EMBL/GenBank/DDBJ databases">
        <authorList>
            <person name="Lanie J.A."/>
            <person name="Ng W.-L."/>
            <person name="Kazmierczak K.M."/>
            <person name="Andrzejewski T.M."/>
            <person name="Davidsen T.M."/>
            <person name="Wayne K.J."/>
            <person name="Tettelin H."/>
            <person name="Glass J.I."/>
            <person name="Rusch D."/>
            <person name="Podicherti R."/>
            <person name="Tsui H.-C.T."/>
            <person name="Winkler M.E."/>
        </authorList>
    </citation>
    <scope>NUCLEOTIDE SEQUENCE</scope>
</reference>
<keyword evidence="10" id="KW-0411">Iron-sulfur</keyword>
<feature type="domain" description="Uracil-DNA glycosylase-like" evidence="12">
    <location>
        <begin position="64"/>
        <end position="211"/>
    </location>
</feature>
<comment type="similarity">
    <text evidence="2">Belongs to the uracil-DNA glycosylase (UDG) superfamily. Type 4 (UDGa) family.</text>
</comment>
<evidence type="ECO:0000256" key="11">
    <source>
        <dbReference type="ARBA" id="ARBA00023204"/>
    </source>
</evidence>
<dbReference type="GO" id="GO:0046872">
    <property type="term" value="F:metal ion binding"/>
    <property type="evidence" value="ECO:0007669"/>
    <property type="project" value="UniProtKB-KW"/>
</dbReference>
<dbReference type="SMART" id="SM00986">
    <property type="entry name" value="UDG"/>
    <property type="match status" value="1"/>
</dbReference>
<protein>
    <recommendedName>
        <fullName evidence="4">Type-4 uracil-DNA glycosylase</fullName>
        <ecNumber evidence="3">3.2.2.27</ecNumber>
    </recommendedName>
</protein>
<dbReference type="InterPro" id="IPR036895">
    <property type="entry name" value="Uracil-DNA_glycosylase-like_sf"/>
</dbReference>
<dbReference type="EMBL" id="UINC01001343">
    <property type="protein sequence ID" value="SUZ78163.1"/>
    <property type="molecule type" value="Genomic_DNA"/>
</dbReference>
<dbReference type="EC" id="3.2.2.27" evidence="3"/>
<dbReference type="GO" id="GO:0051539">
    <property type="term" value="F:4 iron, 4 sulfur cluster binding"/>
    <property type="evidence" value="ECO:0007669"/>
    <property type="project" value="UniProtKB-KW"/>
</dbReference>
<evidence type="ECO:0000256" key="7">
    <source>
        <dbReference type="ARBA" id="ARBA00022763"/>
    </source>
</evidence>
<organism evidence="13">
    <name type="scientific">marine metagenome</name>
    <dbReference type="NCBI Taxonomy" id="408172"/>
    <lineage>
        <taxon>unclassified sequences</taxon>
        <taxon>metagenomes</taxon>
        <taxon>ecological metagenomes</taxon>
    </lineage>
</organism>
<evidence type="ECO:0000256" key="9">
    <source>
        <dbReference type="ARBA" id="ARBA00023004"/>
    </source>
</evidence>
<proteinExistence type="inferred from homology"/>
<keyword evidence="11" id="KW-0234">DNA repair</keyword>
<gene>
    <name evidence="13" type="ORF">METZ01_LOCUS31017</name>
</gene>
<sequence length="218" mass="24716">MINNNFINKYLRQTQDIYGNKLFLKINKVSNDSNIVENSLDEFYHSINMCQKCQLGNSRKNFVFGIGDKNADLLLVGEAPGEKEDLEGAPFVGRAGKLLDKILAAISLSRDKGVYICNVLKCRPPDNRDPLPSEIEKCEPYLKEQINLIKPKLIVALGRVAAKTLLNNDLALKDMRSIKHDYYGTPLVATYHPAALLRNQKLKPAAWEDFKWIRNLIN</sequence>
<dbReference type="PANTHER" id="PTHR33693:SF1">
    <property type="entry name" value="TYPE-4 URACIL-DNA GLYCOSYLASE"/>
    <property type="match status" value="1"/>
</dbReference>
<keyword evidence="6" id="KW-0479">Metal-binding</keyword>
<evidence type="ECO:0000256" key="10">
    <source>
        <dbReference type="ARBA" id="ARBA00023014"/>
    </source>
</evidence>
<evidence type="ECO:0000256" key="8">
    <source>
        <dbReference type="ARBA" id="ARBA00022801"/>
    </source>
</evidence>
<dbReference type="PANTHER" id="PTHR33693">
    <property type="entry name" value="TYPE-5 URACIL-DNA GLYCOSYLASE"/>
    <property type="match status" value="1"/>
</dbReference>
<dbReference type="GO" id="GO:0006281">
    <property type="term" value="P:DNA repair"/>
    <property type="evidence" value="ECO:0007669"/>
    <property type="project" value="UniProtKB-KW"/>
</dbReference>
<dbReference type="SUPFAM" id="SSF52141">
    <property type="entry name" value="Uracil-DNA glycosylase-like"/>
    <property type="match status" value="1"/>
</dbReference>
<evidence type="ECO:0000256" key="2">
    <source>
        <dbReference type="ARBA" id="ARBA00006521"/>
    </source>
</evidence>
<evidence type="ECO:0000259" key="12">
    <source>
        <dbReference type="SMART" id="SM00986"/>
    </source>
</evidence>
<evidence type="ECO:0000256" key="1">
    <source>
        <dbReference type="ARBA" id="ARBA00001400"/>
    </source>
</evidence>
<dbReference type="InterPro" id="IPR005273">
    <property type="entry name" value="Ura-DNA_glyco_family4"/>
</dbReference>
<dbReference type="InterPro" id="IPR005122">
    <property type="entry name" value="Uracil-DNA_glycosylase-like"/>
</dbReference>
<evidence type="ECO:0000256" key="3">
    <source>
        <dbReference type="ARBA" id="ARBA00012030"/>
    </source>
</evidence>
<dbReference type="Gene3D" id="3.40.470.10">
    <property type="entry name" value="Uracil-DNA glycosylase-like domain"/>
    <property type="match status" value="1"/>
</dbReference>